<reference evidence="2 3" key="1">
    <citation type="submission" date="2018-07" db="EMBL/GenBank/DDBJ databases">
        <title>Genome sequences of Haloplanus sp. CBA1112.</title>
        <authorList>
            <person name="Kim Y.B."/>
            <person name="Roh S.W."/>
        </authorList>
    </citation>
    <scope>NUCLEOTIDE SEQUENCE [LARGE SCALE GENOMIC DNA]</scope>
    <source>
        <strain evidence="2 3">CBA1112</strain>
    </source>
</reference>
<name>A0A345E8V3_9EURY</name>
<dbReference type="OrthoDB" id="186005at2157"/>
<gene>
    <name evidence="2" type="ORF">DU484_01445</name>
    <name evidence="1" type="ORF">DU500_01945</name>
</gene>
<evidence type="ECO:0000313" key="4">
    <source>
        <dbReference type="Proteomes" id="UP000253273"/>
    </source>
</evidence>
<evidence type="ECO:0000313" key="1">
    <source>
        <dbReference type="EMBL" id="AXG05286.1"/>
    </source>
</evidence>
<evidence type="ECO:0000313" key="2">
    <source>
        <dbReference type="EMBL" id="AXG08625.1"/>
    </source>
</evidence>
<proteinExistence type="predicted"/>
<dbReference type="KEGG" id="haq:DU484_01445"/>
<dbReference type="Proteomes" id="UP000253273">
    <property type="component" value="Chromosome"/>
</dbReference>
<keyword evidence="4" id="KW-1185">Reference proteome</keyword>
<dbReference type="EMBL" id="CP031150">
    <property type="protein sequence ID" value="AXG05286.1"/>
    <property type="molecule type" value="Genomic_DNA"/>
</dbReference>
<protein>
    <submittedName>
        <fullName evidence="2">Uncharacterized protein</fullName>
    </submittedName>
</protein>
<dbReference type="Proteomes" id="UP000252985">
    <property type="component" value="Chromosome"/>
</dbReference>
<dbReference type="EMBL" id="CP031148">
    <property type="protein sequence ID" value="AXG08625.1"/>
    <property type="molecule type" value="Genomic_DNA"/>
</dbReference>
<reference evidence="1 4" key="2">
    <citation type="submission" date="2018-07" db="EMBL/GenBank/DDBJ databases">
        <title>Genome sequences of Haloplanus sp. CBA1113.</title>
        <authorList>
            <person name="Kim Y.B."/>
            <person name="Roh S.W."/>
        </authorList>
    </citation>
    <scope>NUCLEOTIDE SEQUENCE [LARGE SCALE GENOMIC DNA]</scope>
    <source>
        <strain evidence="1 4">CBA1113</strain>
    </source>
</reference>
<organism evidence="2 3">
    <name type="scientific">Haloplanus rubicundus</name>
    <dbReference type="NCBI Taxonomy" id="1547898"/>
    <lineage>
        <taxon>Archaea</taxon>
        <taxon>Methanobacteriati</taxon>
        <taxon>Methanobacteriota</taxon>
        <taxon>Stenosarchaea group</taxon>
        <taxon>Halobacteria</taxon>
        <taxon>Halobacteriales</taxon>
        <taxon>Haloferacaceae</taxon>
        <taxon>Haloplanus</taxon>
    </lineage>
</organism>
<dbReference type="RefSeq" id="WP_114584436.1">
    <property type="nucleotide sequence ID" value="NZ_CP031148.1"/>
</dbReference>
<accession>A0A345DZB4</accession>
<evidence type="ECO:0000313" key="3">
    <source>
        <dbReference type="Proteomes" id="UP000252985"/>
    </source>
</evidence>
<accession>A0A345E8V3</accession>
<sequence length="141" mass="16257">MDERTESDGLTDREREALHEVELGVENLHRAHGHLVSFHHSTGRAMDHLAVAEELLREAGREELADRLRDDHLPRGVVPPCDGEGTRAGRWSYDILEKFQETFLEDVVAFGDRVHDEMADGRRHVAERRQEAAWKERARTE</sequence>
<dbReference type="KEGG" id="haj:DU500_01945"/>
<dbReference type="AlphaFoldDB" id="A0A345E8V3"/>
<dbReference type="GeneID" id="37285601"/>